<evidence type="ECO:0000256" key="1">
    <source>
        <dbReference type="PROSITE-ProRule" id="PRU00023"/>
    </source>
</evidence>
<dbReference type="SUPFAM" id="SSF48403">
    <property type="entry name" value="Ankyrin repeat"/>
    <property type="match status" value="1"/>
</dbReference>
<keyword evidence="4" id="KW-1185">Reference proteome</keyword>
<evidence type="ECO:0000313" key="3">
    <source>
        <dbReference type="EMBL" id="MBD9354726.1"/>
    </source>
</evidence>
<feature type="repeat" description="ANK" evidence="1">
    <location>
        <begin position="80"/>
        <end position="112"/>
    </location>
</feature>
<dbReference type="InterPro" id="IPR002110">
    <property type="entry name" value="Ankyrin_rpt"/>
</dbReference>
<dbReference type="InterPro" id="IPR036770">
    <property type="entry name" value="Ankyrin_rpt-contain_sf"/>
</dbReference>
<feature type="chain" id="PRO_5045638054" evidence="2">
    <location>
        <begin position="34"/>
        <end position="134"/>
    </location>
</feature>
<accession>A0ABR9CW91</accession>
<feature type="signal peptide" evidence="2">
    <location>
        <begin position="1"/>
        <end position="33"/>
    </location>
</feature>
<keyword evidence="1" id="KW-0040">ANK repeat</keyword>
<keyword evidence="2" id="KW-0732">Signal</keyword>
<dbReference type="PROSITE" id="PS50088">
    <property type="entry name" value="ANK_REPEAT"/>
    <property type="match status" value="1"/>
</dbReference>
<proteinExistence type="predicted"/>
<organism evidence="3 4">
    <name type="scientific">Methylomonas albis</name>
    <dbReference type="NCBI Taxonomy" id="1854563"/>
    <lineage>
        <taxon>Bacteria</taxon>
        <taxon>Pseudomonadati</taxon>
        <taxon>Pseudomonadota</taxon>
        <taxon>Gammaproteobacteria</taxon>
        <taxon>Methylococcales</taxon>
        <taxon>Methylococcaceae</taxon>
        <taxon>Methylomonas</taxon>
    </lineage>
</organism>
<evidence type="ECO:0000256" key="2">
    <source>
        <dbReference type="SAM" id="SignalP"/>
    </source>
</evidence>
<protein>
    <submittedName>
        <fullName evidence="3">Ankyrin repeat domain-containing protein</fullName>
    </submittedName>
</protein>
<dbReference type="PROSITE" id="PS50297">
    <property type="entry name" value="ANK_REP_REGION"/>
    <property type="match status" value="1"/>
</dbReference>
<name>A0ABR9CW91_9GAMM</name>
<sequence>MIGKLSFHKRRAGVVVVLTLAAACLFQVDVSFAADAVSARKELQQLGIEYAESQFAASAGAGDMLAVKLFLDAGMDVNAGGSAALGLAAGRGQLEMVKLLLAKGATPTANALQFARTRGHKAIEDILVQAGAKE</sequence>
<evidence type="ECO:0000313" key="4">
    <source>
        <dbReference type="Proteomes" id="UP000652176"/>
    </source>
</evidence>
<reference evidence="3 4" key="1">
    <citation type="submission" date="2020-09" db="EMBL/GenBank/DDBJ databases">
        <title>Methylomonas albis sp. nov. and Methylomonas fluvii sp. nov.: Two cold-adapted methanotrophs from the River Elbe and an amended description of Methylovulum psychrotolerans strain Eb1.</title>
        <authorList>
            <person name="Bussmann I.K."/>
            <person name="Klings K.-W."/>
            <person name="Warnstedt J."/>
            <person name="Hoppert M."/>
            <person name="Saborowski A."/>
            <person name="Horn F."/>
            <person name="Liebner S."/>
        </authorList>
    </citation>
    <scope>NUCLEOTIDE SEQUENCE [LARGE SCALE GENOMIC DNA]</scope>
    <source>
        <strain evidence="3 4">EbA</strain>
    </source>
</reference>
<comment type="caution">
    <text evidence="3">The sequence shown here is derived from an EMBL/GenBank/DDBJ whole genome shotgun (WGS) entry which is preliminary data.</text>
</comment>
<dbReference type="Pfam" id="PF12796">
    <property type="entry name" value="Ank_2"/>
    <property type="match status" value="1"/>
</dbReference>
<gene>
    <name evidence="3" type="ORF">IE877_02300</name>
</gene>
<dbReference type="EMBL" id="JACXSS010000001">
    <property type="protein sequence ID" value="MBD9354726.1"/>
    <property type="molecule type" value="Genomic_DNA"/>
</dbReference>
<dbReference type="PROSITE" id="PS51257">
    <property type="entry name" value="PROKAR_LIPOPROTEIN"/>
    <property type="match status" value="1"/>
</dbReference>
<dbReference type="RefSeq" id="WP_192372849.1">
    <property type="nucleotide sequence ID" value="NZ_CAJHIV010000001.1"/>
</dbReference>
<dbReference type="Gene3D" id="1.25.40.20">
    <property type="entry name" value="Ankyrin repeat-containing domain"/>
    <property type="match status" value="1"/>
</dbReference>
<dbReference type="Proteomes" id="UP000652176">
    <property type="component" value="Unassembled WGS sequence"/>
</dbReference>